<keyword evidence="4" id="KW-1185">Reference proteome</keyword>
<sequence>MVVPSDIHSLHNNESFPMALFKNITFDDTEDIFAYSVIEPEIWTNYNPTSPELYYNHTLHWLLFNQTQGESLGSIEFTFPQPARTVYYYGALPSPQFSICIDDCMSSNVTTVLGNPSGSGSALLHVIQFDGPEIHKVTLSGSTQLFGTNFANFSLDRIDLEVADNTVPLTTSSSSTIFNSPPSSSLSTTPQSTTSSSHVPPGLAPTLGGILGGLTFFGTCVLVICILIHRRRQIRENRQRSTLQPFSSTSPSSESPTSTLAPKFTTPRPRLTAIISSGKRVICSVVPLLPQSRDTAGRRFAVDAGPAADVVESETGGHQMPPQYEQVFGALGAGGDLELERDAGTWGSGRKALS</sequence>
<evidence type="ECO:0008006" key="5">
    <source>
        <dbReference type="Google" id="ProtNLM"/>
    </source>
</evidence>
<evidence type="ECO:0000256" key="2">
    <source>
        <dbReference type="SAM" id="Phobius"/>
    </source>
</evidence>
<dbReference type="EMBL" id="JANIEX010000386">
    <property type="protein sequence ID" value="KAJ3567804.1"/>
    <property type="molecule type" value="Genomic_DNA"/>
</dbReference>
<feature type="compositionally biased region" description="Low complexity" evidence="1">
    <location>
        <begin position="240"/>
        <end position="262"/>
    </location>
</feature>
<name>A0AAD5YR84_9AGAR</name>
<keyword evidence="2" id="KW-0812">Transmembrane</keyword>
<dbReference type="Proteomes" id="UP001213000">
    <property type="component" value="Unassembled WGS sequence"/>
</dbReference>
<evidence type="ECO:0000313" key="3">
    <source>
        <dbReference type="EMBL" id="KAJ3567804.1"/>
    </source>
</evidence>
<organism evidence="3 4">
    <name type="scientific">Leucocoprinus birnbaumii</name>
    <dbReference type="NCBI Taxonomy" id="56174"/>
    <lineage>
        <taxon>Eukaryota</taxon>
        <taxon>Fungi</taxon>
        <taxon>Dikarya</taxon>
        <taxon>Basidiomycota</taxon>
        <taxon>Agaricomycotina</taxon>
        <taxon>Agaricomycetes</taxon>
        <taxon>Agaricomycetidae</taxon>
        <taxon>Agaricales</taxon>
        <taxon>Agaricineae</taxon>
        <taxon>Agaricaceae</taxon>
        <taxon>Leucocoprinus</taxon>
    </lineage>
</organism>
<proteinExistence type="predicted"/>
<evidence type="ECO:0000256" key="1">
    <source>
        <dbReference type="SAM" id="MobiDB-lite"/>
    </source>
</evidence>
<dbReference type="AlphaFoldDB" id="A0AAD5YR84"/>
<feature type="region of interest" description="Disordered" evidence="1">
    <location>
        <begin position="171"/>
        <end position="200"/>
    </location>
</feature>
<accession>A0AAD5YR84</accession>
<comment type="caution">
    <text evidence="3">The sequence shown here is derived from an EMBL/GenBank/DDBJ whole genome shotgun (WGS) entry which is preliminary data.</text>
</comment>
<gene>
    <name evidence="3" type="ORF">NP233_g6122</name>
</gene>
<feature type="transmembrane region" description="Helical" evidence="2">
    <location>
        <begin position="207"/>
        <end position="228"/>
    </location>
</feature>
<feature type="region of interest" description="Disordered" evidence="1">
    <location>
        <begin position="239"/>
        <end position="266"/>
    </location>
</feature>
<protein>
    <recommendedName>
        <fullName evidence="5">Transmembrane protein</fullName>
    </recommendedName>
</protein>
<keyword evidence="2" id="KW-1133">Transmembrane helix</keyword>
<keyword evidence="2" id="KW-0472">Membrane</keyword>
<reference evidence="3" key="1">
    <citation type="submission" date="2022-07" db="EMBL/GenBank/DDBJ databases">
        <title>Genome Sequence of Leucocoprinus birnbaumii.</title>
        <authorList>
            <person name="Buettner E."/>
        </authorList>
    </citation>
    <scope>NUCLEOTIDE SEQUENCE</scope>
    <source>
        <strain evidence="3">VT141</strain>
    </source>
</reference>
<evidence type="ECO:0000313" key="4">
    <source>
        <dbReference type="Proteomes" id="UP001213000"/>
    </source>
</evidence>